<organism evidence="1">
    <name type="scientific">marine sediment metagenome</name>
    <dbReference type="NCBI Taxonomy" id="412755"/>
    <lineage>
        <taxon>unclassified sequences</taxon>
        <taxon>metagenomes</taxon>
        <taxon>ecological metagenomes</taxon>
    </lineage>
</organism>
<dbReference type="AlphaFoldDB" id="A0A0F9PEE9"/>
<protein>
    <recommendedName>
        <fullName evidence="2">Lipoprotein</fullName>
    </recommendedName>
</protein>
<comment type="caution">
    <text evidence="1">The sequence shown here is derived from an EMBL/GenBank/DDBJ whole genome shotgun (WGS) entry which is preliminary data.</text>
</comment>
<gene>
    <name evidence="1" type="ORF">LCGC14_0910980</name>
</gene>
<name>A0A0F9PEE9_9ZZZZ</name>
<evidence type="ECO:0008006" key="2">
    <source>
        <dbReference type="Google" id="ProtNLM"/>
    </source>
</evidence>
<sequence length="127" mass="13819">MKRAILLIVAIVFFVIMVSLQGCATKPENITPAYITHLAYTRWTCDQLGEEQTRLVSAISSASDAQRQARTNDIIGIICIGLPVSSLSGANQASNIARLKGELEAMQKAVIQKNCVKNVSWNLSTLN</sequence>
<reference evidence="1" key="1">
    <citation type="journal article" date="2015" name="Nature">
        <title>Complex archaea that bridge the gap between prokaryotes and eukaryotes.</title>
        <authorList>
            <person name="Spang A."/>
            <person name="Saw J.H."/>
            <person name="Jorgensen S.L."/>
            <person name="Zaremba-Niedzwiedzka K."/>
            <person name="Martijn J."/>
            <person name="Lind A.E."/>
            <person name="van Eijk R."/>
            <person name="Schleper C."/>
            <person name="Guy L."/>
            <person name="Ettema T.J."/>
        </authorList>
    </citation>
    <scope>NUCLEOTIDE SEQUENCE</scope>
</reference>
<dbReference type="EMBL" id="LAZR01003026">
    <property type="protein sequence ID" value="KKN22832.1"/>
    <property type="molecule type" value="Genomic_DNA"/>
</dbReference>
<evidence type="ECO:0000313" key="1">
    <source>
        <dbReference type="EMBL" id="KKN22832.1"/>
    </source>
</evidence>
<proteinExistence type="predicted"/>
<dbReference type="PROSITE" id="PS51257">
    <property type="entry name" value="PROKAR_LIPOPROTEIN"/>
    <property type="match status" value="1"/>
</dbReference>
<accession>A0A0F9PEE9</accession>